<dbReference type="InterPro" id="IPR036116">
    <property type="entry name" value="FN3_sf"/>
</dbReference>
<dbReference type="Gene3D" id="2.60.40.10">
    <property type="entry name" value="Immunoglobulins"/>
    <property type="match status" value="3"/>
</dbReference>
<evidence type="ECO:0000256" key="2">
    <source>
        <dbReference type="SAM" id="SignalP"/>
    </source>
</evidence>
<dbReference type="PROSITE" id="PS50853">
    <property type="entry name" value="FN3"/>
    <property type="match status" value="1"/>
</dbReference>
<dbReference type="Pfam" id="PF17957">
    <property type="entry name" value="Big_7"/>
    <property type="match status" value="2"/>
</dbReference>
<sequence>MGVNGKAGWSRVAAIFSLLLLSIPHNCLATSVTLAWDPSPDADLAGYRIYYQANSDHLPFQGTGAVEGKAPVDGGKVTVASITGLDPASSYYFAVTAYNSLGQESVYSNIVQIPETLPPLVSIISPADNTSVATALEVSAAATDNVGIAKVQFLVNGTQVYETSAAPYTYTFNAAPLAGGTYTIAARAVDLAGNAALSQPVHVSVPGDVISPTVSLAAPSSGSKVAGTINVSASAGDNVGVTRLELSIDGTLLLGSNQSPASYLWNTTSFADGSHVITARAYDAAGNSGVASATVVVDNGASQAAPPPPSTSTSTSTSTSPPAAPLTLADAQFALQIASGQQIPTVEQLQRLDLAPYLNGLSVPNGKVDTGDVVVILAKLTGKL</sequence>
<comment type="caution">
    <text evidence="4">The sequence shown here is derived from an EMBL/GenBank/DDBJ whole genome shotgun (WGS) entry which is preliminary data.</text>
</comment>
<evidence type="ECO:0000313" key="4">
    <source>
        <dbReference type="EMBL" id="MBJ6749841.1"/>
    </source>
</evidence>
<dbReference type="RefSeq" id="WP_199388386.1">
    <property type="nucleotide sequence ID" value="NZ_JAEMHL010000003.1"/>
</dbReference>
<dbReference type="EMBL" id="JAEMHL010000003">
    <property type="protein sequence ID" value="MBJ6749841.1"/>
    <property type="molecule type" value="Genomic_DNA"/>
</dbReference>
<dbReference type="InterPro" id="IPR003961">
    <property type="entry name" value="FN3_dom"/>
</dbReference>
<dbReference type="CDD" id="cd00063">
    <property type="entry name" value="FN3"/>
    <property type="match status" value="1"/>
</dbReference>
<gene>
    <name evidence="4" type="ORF">JFN91_06415</name>
</gene>
<evidence type="ECO:0000313" key="5">
    <source>
        <dbReference type="Proteomes" id="UP000614714"/>
    </source>
</evidence>
<reference evidence="4 5" key="1">
    <citation type="submission" date="2020-12" db="EMBL/GenBank/DDBJ databases">
        <title>Geomonas sp. Red421, isolated from paddy soil.</title>
        <authorList>
            <person name="Xu Z."/>
            <person name="Zhang Z."/>
            <person name="Masuda Y."/>
            <person name="Itoh H."/>
            <person name="Senoo K."/>
        </authorList>
    </citation>
    <scope>NUCLEOTIDE SEQUENCE [LARGE SCALE GENOMIC DNA]</scope>
    <source>
        <strain evidence="4 5">Red421</strain>
    </source>
</reference>
<name>A0ABS0YC52_9BACT</name>
<feature type="signal peptide" evidence="2">
    <location>
        <begin position="1"/>
        <end position="29"/>
    </location>
</feature>
<protein>
    <submittedName>
        <fullName evidence="4">Fibronectin type III domain-containing protein</fullName>
    </submittedName>
</protein>
<feature type="domain" description="Fibronectin type-III" evidence="3">
    <location>
        <begin position="14"/>
        <end position="119"/>
    </location>
</feature>
<accession>A0ABS0YC52</accession>
<organism evidence="4 5">
    <name type="scientific">Geomonas anaerohicana</name>
    <dbReference type="NCBI Taxonomy" id="2798583"/>
    <lineage>
        <taxon>Bacteria</taxon>
        <taxon>Pseudomonadati</taxon>
        <taxon>Thermodesulfobacteriota</taxon>
        <taxon>Desulfuromonadia</taxon>
        <taxon>Geobacterales</taxon>
        <taxon>Geobacteraceae</taxon>
        <taxon>Geomonas</taxon>
    </lineage>
</organism>
<dbReference type="Proteomes" id="UP000614714">
    <property type="component" value="Unassembled WGS sequence"/>
</dbReference>
<feature type="compositionally biased region" description="Low complexity" evidence="1">
    <location>
        <begin position="311"/>
        <end position="323"/>
    </location>
</feature>
<evidence type="ECO:0000259" key="3">
    <source>
        <dbReference type="PROSITE" id="PS50853"/>
    </source>
</evidence>
<dbReference type="SMART" id="SM00060">
    <property type="entry name" value="FN3"/>
    <property type="match status" value="1"/>
</dbReference>
<evidence type="ECO:0000256" key="1">
    <source>
        <dbReference type="SAM" id="MobiDB-lite"/>
    </source>
</evidence>
<dbReference type="InterPro" id="IPR013783">
    <property type="entry name" value="Ig-like_fold"/>
</dbReference>
<keyword evidence="5" id="KW-1185">Reference proteome</keyword>
<dbReference type="SUPFAM" id="SSF49265">
    <property type="entry name" value="Fibronectin type III"/>
    <property type="match status" value="1"/>
</dbReference>
<proteinExistence type="predicted"/>
<keyword evidence="2" id="KW-0732">Signal</keyword>
<feature type="region of interest" description="Disordered" evidence="1">
    <location>
        <begin position="300"/>
        <end position="323"/>
    </location>
</feature>
<feature type="chain" id="PRO_5046542572" evidence="2">
    <location>
        <begin position="30"/>
        <end position="384"/>
    </location>
</feature>
<dbReference type="Pfam" id="PF00041">
    <property type="entry name" value="fn3"/>
    <property type="match status" value="1"/>
</dbReference>